<proteinExistence type="predicted"/>
<evidence type="ECO:0000313" key="2">
    <source>
        <dbReference type="Proteomes" id="UP000642938"/>
    </source>
</evidence>
<reference evidence="2" key="1">
    <citation type="journal article" date="2019" name="Int. J. Syst. Evol. Microbiol.">
        <title>The Global Catalogue of Microorganisms (GCM) 10K type strain sequencing project: providing services to taxonomists for standard genome sequencing and annotation.</title>
        <authorList>
            <consortium name="The Broad Institute Genomics Platform"/>
            <consortium name="The Broad Institute Genome Sequencing Center for Infectious Disease"/>
            <person name="Wu L."/>
            <person name="Ma J."/>
        </authorList>
    </citation>
    <scope>NUCLEOTIDE SEQUENCE [LARGE SCALE GENOMIC DNA]</scope>
    <source>
        <strain evidence="2">CGMCC 1.15287</strain>
    </source>
</reference>
<sequence length="99" mass="11502">MCHFIKINRNTETRKNAPNCCFSFVVNNLKAMKKNKEKTDKIVTLRLKESEIRLAIEGLIFACKKLDELADEAPHPEHVPAEADRLQQLYENIRSQLYS</sequence>
<name>A0ABQ1XTG0_9SPHI</name>
<comment type="caution">
    <text evidence="1">The sequence shown here is derived from an EMBL/GenBank/DDBJ whole genome shotgun (WGS) entry which is preliminary data.</text>
</comment>
<dbReference type="Proteomes" id="UP000642938">
    <property type="component" value="Unassembled WGS sequence"/>
</dbReference>
<accession>A0ABQ1XTG0</accession>
<dbReference type="EMBL" id="BMHZ01000002">
    <property type="protein sequence ID" value="GGH02838.1"/>
    <property type="molecule type" value="Genomic_DNA"/>
</dbReference>
<organism evidence="1 2">
    <name type="scientific">Pedobacter zeae</name>
    <dbReference type="NCBI Taxonomy" id="1737356"/>
    <lineage>
        <taxon>Bacteria</taxon>
        <taxon>Pseudomonadati</taxon>
        <taxon>Bacteroidota</taxon>
        <taxon>Sphingobacteriia</taxon>
        <taxon>Sphingobacteriales</taxon>
        <taxon>Sphingobacteriaceae</taxon>
        <taxon>Pedobacter</taxon>
    </lineage>
</organism>
<protein>
    <submittedName>
        <fullName evidence="1">Uncharacterized protein</fullName>
    </submittedName>
</protein>
<evidence type="ECO:0000313" key="1">
    <source>
        <dbReference type="EMBL" id="GGH02838.1"/>
    </source>
</evidence>
<keyword evidence="2" id="KW-1185">Reference proteome</keyword>
<gene>
    <name evidence="1" type="ORF">GCM10007422_17520</name>
</gene>